<reference evidence="2" key="1">
    <citation type="submission" date="2017-11" db="EMBL/GenBank/DDBJ databases">
        <authorList>
            <person name="Lima N.C."/>
            <person name="Parody-Merino A.M."/>
            <person name="Battley P.F."/>
            <person name="Fidler A.E."/>
            <person name="Prosdocimi F."/>
        </authorList>
    </citation>
    <scope>NUCLEOTIDE SEQUENCE [LARGE SCALE GENOMIC DNA]</scope>
</reference>
<keyword evidence="2" id="KW-1185">Reference proteome</keyword>
<name>A0A2I0THH1_LIMLA</name>
<gene>
    <name evidence="1" type="ORF">llap_16465</name>
</gene>
<accession>A0A2I0THH1</accession>
<dbReference type="GO" id="GO:0007508">
    <property type="term" value="P:larval heart development"/>
    <property type="evidence" value="ECO:0007669"/>
    <property type="project" value="TreeGrafter"/>
</dbReference>
<dbReference type="Gene3D" id="3.60.10.10">
    <property type="entry name" value="Endonuclease/exonuclease/phosphatase"/>
    <property type="match status" value="1"/>
</dbReference>
<evidence type="ECO:0000313" key="2">
    <source>
        <dbReference type="Proteomes" id="UP000233556"/>
    </source>
</evidence>
<dbReference type="OrthoDB" id="9393271at2759"/>
<reference evidence="2" key="2">
    <citation type="submission" date="2017-12" db="EMBL/GenBank/DDBJ databases">
        <title>Genome sequence of the Bar-tailed Godwit (Limosa lapponica baueri).</title>
        <authorList>
            <person name="Lima N.C.B."/>
            <person name="Parody-Merino A.M."/>
            <person name="Battley P.F."/>
            <person name="Fidler A.E."/>
            <person name="Prosdocimi F."/>
        </authorList>
    </citation>
    <scope>NUCLEOTIDE SEQUENCE [LARGE SCALE GENOMIC DNA]</scope>
</reference>
<evidence type="ECO:0008006" key="3">
    <source>
        <dbReference type="Google" id="ProtNLM"/>
    </source>
</evidence>
<proteinExistence type="predicted"/>
<dbReference type="PANTHER" id="PTHR33395:SF22">
    <property type="entry name" value="REVERSE TRANSCRIPTASE DOMAIN-CONTAINING PROTEIN"/>
    <property type="match status" value="1"/>
</dbReference>
<dbReference type="Proteomes" id="UP000233556">
    <property type="component" value="Unassembled WGS sequence"/>
</dbReference>
<dbReference type="AlphaFoldDB" id="A0A2I0THH1"/>
<sequence length="133" mass="15563">MPHGTIWWVRIRGKANKADVMVGVCYTPANQDEEADEIFYKHLGEVSQSLALVLMWDFNLPDVCWKYNAAERKQSRRFLERVEDKFLAQLVRETMRKGDPLDLFVNREGFVRNVMVGDHLGHSDHKMIEFPIL</sequence>
<evidence type="ECO:0000313" key="1">
    <source>
        <dbReference type="EMBL" id="PKU33231.1"/>
    </source>
</evidence>
<protein>
    <recommendedName>
        <fullName evidence="3">Endonuclease/exonuclease/phosphatase domain-containing protein</fullName>
    </recommendedName>
</protein>
<dbReference type="SUPFAM" id="SSF56219">
    <property type="entry name" value="DNase I-like"/>
    <property type="match status" value="1"/>
</dbReference>
<dbReference type="PANTHER" id="PTHR33395">
    <property type="entry name" value="TRANSCRIPTASE, PUTATIVE-RELATED-RELATED"/>
    <property type="match status" value="1"/>
</dbReference>
<dbReference type="EMBL" id="KZ510317">
    <property type="protein sequence ID" value="PKU33231.1"/>
    <property type="molecule type" value="Genomic_DNA"/>
</dbReference>
<dbReference type="GO" id="GO:0061343">
    <property type="term" value="P:cell adhesion involved in heart morphogenesis"/>
    <property type="evidence" value="ECO:0007669"/>
    <property type="project" value="TreeGrafter"/>
</dbReference>
<organism evidence="1 2">
    <name type="scientific">Limosa lapponica baueri</name>
    <dbReference type="NCBI Taxonomy" id="1758121"/>
    <lineage>
        <taxon>Eukaryota</taxon>
        <taxon>Metazoa</taxon>
        <taxon>Chordata</taxon>
        <taxon>Craniata</taxon>
        <taxon>Vertebrata</taxon>
        <taxon>Euteleostomi</taxon>
        <taxon>Archelosauria</taxon>
        <taxon>Archosauria</taxon>
        <taxon>Dinosauria</taxon>
        <taxon>Saurischia</taxon>
        <taxon>Theropoda</taxon>
        <taxon>Coelurosauria</taxon>
        <taxon>Aves</taxon>
        <taxon>Neognathae</taxon>
        <taxon>Neoaves</taxon>
        <taxon>Charadriiformes</taxon>
        <taxon>Scolopacidae</taxon>
        <taxon>Limosa</taxon>
    </lineage>
</organism>
<dbReference type="InterPro" id="IPR036691">
    <property type="entry name" value="Endo/exonu/phosph_ase_sf"/>
</dbReference>
<dbReference type="GO" id="GO:0031012">
    <property type="term" value="C:extracellular matrix"/>
    <property type="evidence" value="ECO:0007669"/>
    <property type="project" value="TreeGrafter"/>
</dbReference>